<feature type="compositionally biased region" description="Pro residues" evidence="1">
    <location>
        <begin position="27"/>
        <end position="61"/>
    </location>
</feature>
<name>A0A978VY69_ZIZJJ</name>
<accession>A0A978VY69</accession>
<protein>
    <submittedName>
        <fullName evidence="2">Uncharacterized protein</fullName>
    </submittedName>
</protein>
<sequence length="106" mass="11337">MSCLALSRQPANGSDILLQTREWFPPALPSPPPNITRPANPPMLPAPPPMPTRPLTQPPPSATTHLWSPAVSSSSPCSLQAFGYEPVAVVWWMRILSRGVAASQGC</sequence>
<reference evidence="2" key="1">
    <citation type="journal article" date="2021" name="Front. Plant Sci.">
        <title>Chromosome-Scale Genome Assembly for Chinese Sour Jujube and Insights Into Its Genome Evolution and Domestication Signature.</title>
        <authorList>
            <person name="Shen L.-Y."/>
            <person name="Luo H."/>
            <person name="Wang X.-L."/>
            <person name="Wang X.-M."/>
            <person name="Qiu X.-J."/>
            <person name="Liu H."/>
            <person name="Zhou S.-S."/>
            <person name="Jia K.-H."/>
            <person name="Nie S."/>
            <person name="Bao Y.-T."/>
            <person name="Zhang R.-G."/>
            <person name="Yun Q.-Z."/>
            <person name="Chai Y.-H."/>
            <person name="Lu J.-Y."/>
            <person name="Li Y."/>
            <person name="Zhao S.-W."/>
            <person name="Mao J.-F."/>
            <person name="Jia S.-G."/>
            <person name="Mao Y.-M."/>
        </authorList>
    </citation>
    <scope>NUCLEOTIDE SEQUENCE</scope>
    <source>
        <strain evidence="2">AT0</strain>
        <tissue evidence="2">Leaf</tissue>
    </source>
</reference>
<proteinExistence type="predicted"/>
<feature type="region of interest" description="Disordered" evidence="1">
    <location>
        <begin position="27"/>
        <end position="67"/>
    </location>
</feature>
<gene>
    <name evidence="2" type="ORF">FEM48_Zijuj01G0008700</name>
</gene>
<dbReference type="PANTHER" id="PTHR37769:SF1">
    <property type="entry name" value="OS08G0243900 PROTEIN"/>
    <property type="match status" value="1"/>
</dbReference>
<evidence type="ECO:0000256" key="1">
    <source>
        <dbReference type="SAM" id="MobiDB-lite"/>
    </source>
</evidence>
<comment type="caution">
    <text evidence="2">The sequence shown here is derived from an EMBL/GenBank/DDBJ whole genome shotgun (WGS) entry which is preliminary data.</text>
</comment>
<organism evidence="2 3">
    <name type="scientific">Ziziphus jujuba var. spinosa</name>
    <dbReference type="NCBI Taxonomy" id="714518"/>
    <lineage>
        <taxon>Eukaryota</taxon>
        <taxon>Viridiplantae</taxon>
        <taxon>Streptophyta</taxon>
        <taxon>Embryophyta</taxon>
        <taxon>Tracheophyta</taxon>
        <taxon>Spermatophyta</taxon>
        <taxon>Magnoliopsida</taxon>
        <taxon>eudicotyledons</taxon>
        <taxon>Gunneridae</taxon>
        <taxon>Pentapetalae</taxon>
        <taxon>rosids</taxon>
        <taxon>fabids</taxon>
        <taxon>Rosales</taxon>
        <taxon>Rhamnaceae</taxon>
        <taxon>Paliureae</taxon>
        <taxon>Ziziphus</taxon>
    </lineage>
</organism>
<dbReference type="Proteomes" id="UP000813462">
    <property type="component" value="Unassembled WGS sequence"/>
</dbReference>
<evidence type="ECO:0000313" key="2">
    <source>
        <dbReference type="EMBL" id="KAH7544653.1"/>
    </source>
</evidence>
<evidence type="ECO:0000313" key="3">
    <source>
        <dbReference type="Proteomes" id="UP000813462"/>
    </source>
</evidence>
<dbReference type="AlphaFoldDB" id="A0A978VY69"/>
<dbReference type="PANTHER" id="PTHR37769">
    <property type="entry name" value="OS08G0243900 PROTEIN"/>
    <property type="match status" value="1"/>
</dbReference>
<dbReference type="EMBL" id="JAEACU010000001">
    <property type="protein sequence ID" value="KAH7544653.1"/>
    <property type="molecule type" value="Genomic_DNA"/>
</dbReference>